<name>A0A2U8FKN7_9PAST</name>
<dbReference type="InterPro" id="IPR032672">
    <property type="entry name" value="TmcA/NAT10/Kre33"/>
</dbReference>
<dbReference type="InterPro" id="IPR033442">
    <property type="entry name" value="TmcA_tRNA_bind"/>
</dbReference>
<evidence type="ECO:0000313" key="11">
    <source>
        <dbReference type="EMBL" id="AWI51493.1"/>
    </source>
</evidence>
<feature type="domain" description="AAA+ ATPase" evidence="10">
    <location>
        <begin position="171"/>
        <end position="307"/>
    </location>
</feature>
<evidence type="ECO:0000256" key="3">
    <source>
        <dbReference type="ARBA" id="ARBA00022679"/>
    </source>
</evidence>
<dbReference type="GO" id="GO:1904812">
    <property type="term" value="P:rRNA acetylation involved in maturation of SSU-rRNA"/>
    <property type="evidence" value="ECO:0007669"/>
    <property type="project" value="TreeGrafter"/>
</dbReference>
<dbReference type="Gene3D" id="3.40.50.300">
    <property type="entry name" value="P-loop containing nucleotide triphosphate hydrolases"/>
    <property type="match status" value="1"/>
</dbReference>
<dbReference type="GO" id="GO:0005737">
    <property type="term" value="C:cytoplasm"/>
    <property type="evidence" value="ECO:0007669"/>
    <property type="project" value="UniProtKB-SubCell"/>
</dbReference>
<dbReference type="GO" id="GO:0002101">
    <property type="term" value="P:tRNA wobble cytosine modification"/>
    <property type="evidence" value="ECO:0007669"/>
    <property type="project" value="UniProtKB-UniRule"/>
</dbReference>
<evidence type="ECO:0000259" key="10">
    <source>
        <dbReference type="SMART" id="SM00382"/>
    </source>
</evidence>
<feature type="binding site" evidence="9">
    <location>
        <begin position="434"/>
        <end position="436"/>
    </location>
    <ligand>
        <name>acetyl-CoA</name>
        <dbReference type="ChEBI" id="CHEBI:57288"/>
    </ligand>
</feature>
<comment type="similarity">
    <text evidence="9">Belongs to the TmcA family.</text>
</comment>
<comment type="subcellular location">
    <subcellularLocation>
        <location evidence="9">Cytoplasm</location>
    </subcellularLocation>
</comment>
<reference evidence="12" key="1">
    <citation type="submission" date="2018-05" db="EMBL/GenBank/DDBJ databases">
        <title>Complete genome sequence of Actinobacillus porcitonsillarum reference strain 9953L55 (CCUG 46996).</title>
        <authorList>
            <person name="Dona V."/>
            <person name="Perreten V."/>
        </authorList>
    </citation>
    <scope>NUCLEOTIDE SEQUENCE [LARGE SCALE GENOMIC DNA]</scope>
    <source>
        <strain evidence="12">9953L55</strain>
    </source>
</reference>
<dbReference type="InterPro" id="IPR024914">
    <property type="entry name" value="tRNA_acetyltr_TmcA"/>
</dbReference>
<dbReference type="AlphaFoldDB" id="A0A2U8FKN7"/>
<dbReference type="EC" id="2.3.1.193" evidence="9"/>
<dbReference type="Pfam" id="PF17176">
    <property type="entry name" value="tRNA_bind_3"/>
    <property type="match status" value="1"/>
</dbReference>
<dbReference type="GO" id="GO:1990883">
    <property type="term" value="F:18S rRNA cytidine N-acetyltransferase activity"/>
    <property type="evidence" value="ECO:0007669"/>
    <property type="project" value="TreeGrafter"/>
</dbReference>
<evidence type="ECO:0000256" key="5">
    <source>
        <dbReference type="ARBA" id="ARBA00022741"/>
    </source>
</evidence>
<proteinExistence type="inferred from homology"/>
<comment type="caution">
    <text evidence="9">Lacks conserved residue(s) required for the propagation of feature annotation.</text>
</comment>
<dbReference type="PANTHER" id="PTHR10925">
    <property type="entry name" value="N-ACETYLTRANSFERASE 10"/>
    <property type="match status" value="1"/>
</dbReference>
<dbReference type="SUPFAM" id="SSF55729">
    <property type="entry name" value="Acyl-CoA N-acyltransferases (Nat)"/>
    <property type="match status" value="1"/>
</dbReference>
<evidence type="ECO:0000256" key="6">
    <source>
        <dbReference type="ARBA" id="ARBA00022840"/>
    </source>
</evidence>
<dbReference type="GO" id="GO:0051391">
    <property type="term" value="P:tRNA acetylation"/>
    <property type="evidence" value="ECO:0007669"/>
    <property type="project" value="UniProtKB-UniRule"/>
</dbReference>
<dbReference type="InterPro" id="IPR038321">
    <property type="entry name" value="TmcA_C_sf"/>
</dbReference>
<dbReference type="InterPro" id="IPR013562">
    <property type="entry name" value="TmcA/NAT10_N"/>
</dbReference>
<evidence type="ECO:0000256" key="4">
    <source>
        <dbReference type="ARBA" id="ARBA00022694"/>
    </source>
</evidence>
<dbReference type="Gene3D" id="3.40.630.30">
    <property type="match status" value="1"/>
</dbReference>
<dbReference type="SMART" id="SM00382">
    <property type="entry name" value="AAA"/>
    <property type="match status" value="1"/>
</dbReference>
<dbReference type="KEGG" id="apor:DDU33_08380"/>
<keyword evidence="4 9" id="KW-0819">tRNA processing</keyword>
<keyword evidence="6 9" id="KW-0067">ATP-binding</keyword>
<dbReference type="GO" id="GO:0000049">
    <property type="term" value="F:tRNA binding"/>
    <property type="evidence" value="ECO:0007669"/>
    <property type="project" value="UniProtKB-UniRule"/>
</dbReference>
<evidence type="ECO:0000256" key="7">
    <source>
        <dbReference type="ARBA" id="ARBA00022884"/>
    </source>
</evidence>
<dbReference type="Pfam" id="PF08351">
    <property type="entry name" value="TmcA_N"/>
    <property type="match status" value="1"/>
</dbReference>
<keyword evidence="8 9" id="KW-0012">Acyltransferase</keyword>
<evidence type="ECO:0000256" key="2">
    <source>
        <dbReference type="ARBA" id="ARBA00022555"/>
    </source>
</evidence>
<sequence length="622" mass="71884">MTSAPDFLEGAENFSHIILPILSSDKEKNVTLPRNHKISDWQKIPFSNAKTLLGTEHPFAFFDMRASNGVNFHLEAFAIVAGTIQDNGILYLICPHWHNLSEQMDEDALRWNDNKLITTPHFYHYFKQCIHEFHFEVTSEFSYPTSGQNLVEFRQFTPQQQNIFENLPLDHADIHLITAPRGRGKSTLAGKLAEQIAQKMPVIITSRSQAALPSFWRMIQSEHIQFFPPDLLIKQIEEQALNPQSWLFIDEAASLPLPLLVKFCEFFHKVVLTTTTHNYEGTGRGFSLKLPPLLTRSIKQWQLTQPLRWQENDPLEYFVERLLLLDDEVHYDHQKKATKTDFYRLLAAAHYKTTPTDLRRLFDGENQILFPYSGNGQLLGGIWAINEGGLDNVLSQAIWRGERRPQGSLVAQYLCYQGNLPEAPQLYSVRISRIAVEPLFQKQGIGKRLVSDFILQISQQKQPLVDFISVSFGQTEALTHFWQQCGFELVQITPNKEASSGYYSAMMLYPLTEKGKQFVEKAKMRFSRNQALLPHIQNGSQKMAEDLKLDKADWQDLYGFAYAQRSFQASYTSLKRLYWQYPAQFSAMKGIFEREEPLPNNKKQWINHYRTLVQKILQENDG</sequence>
<feature type="binding site" evidence="9">
    <location>
        <position position="160"/>
    </location>
    <ligand>
        <name>ATP</name>
        <dbReference type="ChEBI" id="CHEBI:30616"/>
    </ligand>
</feature>
<dbReference type="InterPro" id="IPR003593">
    <property type="entry name" value="AAA+_ATPase"/>
</dbReference>
<feature type="binding site" evidence="9">
    <location>
        <position position="308"/>
    </location>
    <ligand>
        <name>ATP</name>
        <dbReference type="ChEBI" id="CHEBI:30616"/>
    </ligand>
</feature>
<evidence type="ECO:0000256" key="9">
    <source>
        <dbReference type="HAMAP-Rule" id="MF_01886"/>
    </source>
</evidence>
<accession>A0A2U8FKN7</accession>
<dbReference type="InterPro" id="IPR000182">
    <property type="entry name" value="GNAT_dom"/>
</dbReference>
<dbReference type="Pfam" id="PF13718">
    <property type="entry name" value="GNAT_acetyltr_2"/>
    <property type="match status" value="2"/>
</dbReference>
<dbReference type="InterPro" id="IPR016181">
    <property type="entry name" value="Acyl_CoA_acyltransferase"/>
</dbReference>
<keyword evidence="1 9" id="KW-0963">Cytoplasm</keyword>
<dbReference type="InterPro" id="IPR007807">
    <property type="entry name" value="TcmA/NAT10_helicase"/>
</dbReference>
<dbReference type="PANTHER" id="PTHR10925:SF5">
    <property type="entry name" value="RNA CYTIDINE ACETYLTRANSFERASE"/>
    <property type="match status" value="1"/>
</dbReference>
<dbReference type="Proteomes" id="UP000244920">
    <property type="component" value="Chromosome"/>
</dbReference>
<dbReference type="HAMAP" id="MF_01886">
    <property type="entry name" value="tRNA_acetyltr_TmcA"/>
    <property type="match status" value="1"/>
</dbReference>
<keyword evidence="5 9" id="KW-0547">Nucleotide-binding</keyword>
<evidence type="ECO:0000313" key="12">
    <source>
        <dbReference type="Proteomes" id="UP000244920"/>
    </source>
</evidence>
<comment type="catalytic activity">
    <reaction evidence="9">
        <text>cytidine(34) in elongator tRNA(Met) + acetyl-CoA + ATP + H2O = N(4)-acetylcytidine(34) in elongator tRNA(Met) + ADP + phosphate + CoA + H(+)</text>
        <dbReference type="Rhea" id="RHEA:43788"/>
        <dbReference type="Rhea" id="RHEA-COMP:10693"/>
        <dbReference type="Rhea" id="RHEA-COMP:10694"/>
        <dbReference type="ChEBI" id="CHEBI:15377"/>
        <dbReference type="ChEBI" id="CHEBI:15378"/>
        <dbReference type="ChEBI" id="CHEBI:30616"/>
        <dbReference type="ChEBI" id="CHEBI:43474"/>
        <dbReference type="ChEBI" id="CHEBI:57287"/>
        <dbReference type="ChEBI" id="CHEBI:57288"/>
        <dbReference type="ChEBI" id="CHEBI:74900"/>
        <dbReference type="ChEBI" id="CHEBI:82748"/>
        <dbReference type="ChEBI" id="CHEBI:456216"/>
        <dbReference type="EC" id="2.3.1.193"/>
    </reaction>
</comment>
<evidence type="ECO:0000256" key="8">
    <source>
        <dbReference type="ARBA" id="ARBA00023315"/>
    </source>
</evidence>
<dbReference type="GO" id="GO:0051392">
    <property type="term" value="F:tRNA cytidine N4-acetyltransferase activity"/>
    <property type="evidence" value="ECO:0007669"/>
    <property type="project" value="UniProtKB-UniRule"/>
</dbReference>
<gene>
    <name evidence="9" type="primary">tmcA</name>
    <name evidence="11" type="ORF">DDU33_08380</name>
</gene>
<dbReference type="SUPFAM" id="SSF52540">
    <property type="entry name" value="P-loop containing nucleoside triphosphate hydrolases"/>
    <property type="match status" value="1"/>
</dbReference>
<dbReference type="InterPro" id="IPR027417">
    <property type="entry name" value="P-loop_NTPase"/>
</dbReference>
<comment type="function">
    <text evidence="9">Catalyzes the formation of N(4)-acetylcytidine (ac(4)C) at the wobble position of tRNA(Met), by using acetyl-CoA as an acetyl donor and ATP (or GTP).</text>
</comment>
<keyword evidence="2 9" id="KW-0820">tRNA-binding</keyword>
<evidence type="ECO:0000256" key="1">
    <source>
        <dbReference type="ARBA" id="ARBA00022490"/>
    </source>
</evidence>
<keyword evidence="12" id="KW-1185">Reference proteome</keyword>
<dbReference type="Pfam" id="PF05127">
    <property type="entry name" value="NAT10_TcmA_helicase"/>
    <property type="match status" value="1"/>
</dbReference>
<dbReference type="Gene3D" id="3.40.50.11040">
    <property type="match status" value="1"/>
</dbReference>
<keyword evidence="3 9" id="KW-0808">Transferase</keyword>
<organism evidence="11 12">
    <name type="scientific">Actinobacillus porcitonsillarum</name>
    <dbReference type="NCBI Taxonomy" id="189834"/>
    <lineage>
        <taxon>Bacteria</taxon>
        <taxon>Pseudomonadati</taxon>
        <taxon>Pseudomonadota</taxon>
        <taxon>Gammaproteobacteria</taxon>
        <taxon>Pasteurellales</taxon>
        <taxon>Pasteurellaceae</taxon>
        <taxon>Actinobacillus</taxon>
    </lineage>
</organism>
<keyword evidence="7 9" id="KW-0694">RNA-binding</keyword>
<dbReference type="Gene3D" id="1.20.120.890">
    <property type="entry name" value="tRNA(Met) cytidine acetyltransferase, tail domain"/>
    <property type="match status" value="1"/>
</dbReference>
<dbReference type="GO" id="GO:0005524">
    <property type="term" value="F:ATP binding"/>
    <property type="evidence" value="ECO:0007669"/>
    <property type="project" value="UniProtKB-UniRule"/>
</dbReference>
<protein>
    <recommendedName>
        <fullName evidence="9">tRNA(Met) cytidine acetyltransferase TmcA</fullName>
        <ecNumber evidence="9">2.3.1.193</ecNumber>
    </recommendedName>
</protein>
<dbReference type="EMBL" id="CP029206">
    <property type="protein sequence ID" value="AWI51493.1"/>
    <property type="molecule type" value="Genomic_DNA"/>
</dbReference>